<feature type="transmembrane region" description="Helical" evidence="16">
    <location>
        <begin position="693"/>
        <end position="712"/>
    </location>
</feature>
<evidence type="ECO:0000256" key="9">
    <source>
        <dbReference type="ARBA" id="ARBA00022837"/>
    </source>
</evidence>
<feature type="domain" description="Ion transport" evidence="18">
    <location>
        <begin position="742"/>
        <end position="954"/>
    </location>
</feature>
<dbReference type="SUPFAM" id="SSF81324">
    <property type="entry name" value="Voltage-gated potassium channels"/>
    <property type="match status" value="1"/>
</dbReference>
<keyword evidence="6" id="KW-0107">Calcium channel</keyword>
<dbReference type="OrthoDB" id="416585at2759"/>
<keyword evidence="4" id="KW-0813">Transport</keyword>
<dbReference type="Pfam" id="PF00520">
    <property type="entry name" value="Ion_trans"/>
    <property type="match status" value="1"/>
</dbReference>
<evidence type="ECO:0000256" key="5">
    <source>
        <dbReference type="ARBA" id="ARBA00022568"/>
    </source>
</evidence>
<reference evidence="19" key="1">
    <citation type="submission" date="2019-03" db="EMBL/GenBank/DDBJ databases">
        <title>Long read genome sequence of the mycoparasitic Pythium oligandrum ATCC 38472 isolated from sugarbeet rhizosphere.</title>
        <authorList>
            <person name="Gaulin E."/>
        </authorList>
    </citation>
    <scope>NUCLEOTIDE SEQUENCE</scope>
    <source>
        <strain evidence="19">ATCC 38472_TT</strain>
    </source>
</reference>
<sequence length="1010" mass="111461">MYGALAVDSPVRVSEGAASAYGDRSESLDGRTGVERIEEEEDLLDRPGRVETAAADEHRRLIHTFIPVVCSIFGVILFMRLGTVVGAIGLRQTWIVIGIAFGITFLTIGSLSALASGNENARKARGILRALEQVVGTNVSQGLAGLFYLSFTIAAAYHLLGFSEIMLFYLGIDRREHKLPWSDEGSWSTLLLSSGLLLIVVILHGMGARVSRRALRVVFGVFAVAVVCSIMFLLIPDAKMHTGASVSRLQTNWDPESSEGVITMFGFFFPGFTGVIAGANLADYLVLSSFKYGSRSSQHGVGQVHLVVGTHTALVFSLLLYLGLSLVLAASADRKLLEEEHFVVQLVVDSFLGIPVIFLGVGFTTLSAAFANVAGAASGIQFLRPMQNNRGRTEDTNMFTRDATGFAHNQSSSDSADILWAWLLSQVCLLCGSVDSVIPVISATFLLVFAVVNFVCFYQEISNPAYKPFFSMYSKWTALLGLCLSLGGLFLVLSATFLVVTATCAVIVAIYCPGMFINIVGSVRRYSSGRSRALSSTIEESSTSTQSFEINQQVLFDQMPTTVAEQDDEYDNAVQLAALYVRDAIHGRFLGDAYATVSHHKLEIKRWFHALQYVRVANVLVLVLLSFFEVPSWCYYGESCGDPNVVLAWNLPRLPRTVTTLIELGNLIILTLEMTLKYKYLGKRLYFANKWHILQVIFVVANSVSVLLVMFVPDRMSMAGENGDLPPLVQAKIDGEEAAYSQLERFMPLFSCFYVIEMVIKLYANGAAAYFDSGKNLYDCVVTLVILTAEVSIQVHYSQGENWEWIRILLLLRFLRCLRLLVALQSISTMFGVVVRLLPAFTTLYGMLAIVMCEYAAVGVQLFGGKLVRGDPRLAEVAYGKDDYYPNNFNDYASAITTLFELLIVNNWNVIMEGVETVTSKWCRVYFLSFYVIAVVMVLNLVIAFIVEAYFEQAGASEPSDQLSKEKSSSEVDTPEQSLAEGSQASHHILRKRAFVVRPRADSVYIEEFL</sequence>
<keyword evidence="10" id="KW-0851">Voltage-gated channel</keyword>
<evidence type="ECO:0000256" key="10">
    <source>
        <dbReference type="ARBA" id="ARBA00022882"/>
    </source>
</evidence>
<dbReference type="PANTHER" id="PTHR46988">
    <property type="entry name" value="TWO PORE CALCIUM CHANNEL PROTEIN 1"/>
    <property type="match status" value="1"/>
</dbReference>
<dbReference type="InterPro" id="IPR027359">
    <property type="entry name" value="Volt_channel_dom_sf"/>
</dbReference>
<dbReference type="EMBL" id="SPLM01000074">
    <property type="protein sequence ID" value="TMW62144.1"/>
    <property type="molecule type" value="Genomic_DNA"/>
</dbReference>
<feature type="transmembrane region" description="Helical" evidence="16">
    <location>
        <begin position="817"/>
        <end position="838"/>
    </location>
</feature>
<feature type="compositionally biased region" description="Polar residues" evidence="15">
    <location>
        <begin position="971"/>
        <end position="985"/>
    </location>
</feature>
<feature type="transmembrane region" description="Helical" evidence="16">
    <location>
        <begin position="925"/>
        <end position="947"/>
    </location>
</feature>
<dbReference type="AlphaFoldDB" id="A0A8K1FIJ5"/>
<organism evidence="19 20">
    <name type="scientific">Pythium oligandrum</name>
    <name type="common">Mycoparasitic fungus</name>
    <dbReference type="NCBI Taxonomy" id="41045"/>
    <lineage>
        <taxon>Eukaryota</taxon>
        <taxon>Sar</taxon>
        <taxon>Stramenopiles</taxon>
        <taxon>Oomycota</taxon>
        <taxon>Peronosporomycetes</taxon>
        <taxon>Pythiales</taxon>
        <taxon>Pythiaceae</taxon>
        <taxon>Pythium</taxon>
    </lineage>
</organism>
<name>A0A8K1FIJ5_PYTOL</name>
<evidence type="ECO:0000256" key="1">
    <source>
        <dbReference type="ARBA" id="ARBA00004141"/>
    </source>
</evidence>
<proteinExistence type="inferred from homology"/>
<evidence type="ECO:0000313" key="19">
    <source>
        <dbReference type="EMBL" id="TMW62144.1"/>
    </source>
</evidence>
<evidence type="ECO:0000259" key="18">
    <source>
        <dbReference type="Pfam" id="PF00520"/>
    </source>
</evidence>
<dbReference type="Gene3D" id="1.10.287.70">
    <property type="match status" value="1"/>
</dbReference>
<feature type="transmembrane region" description="Helical" evidence="16">
    <location>
        <begin position="444"/>
        <end position="461"/>
    </location>
</feature>
<keyword evidence="7 16" id="KW-0812">Transmembrane</keyword>
<dbReference type="Gene3D" id="1.20.1740.10">
    <property type="entry name" value="Amino acid/polyamine transporter I"/>
    <property type="match status" value="1"/>
</dbReference>
<evidence type="ECO:0000256" key="2">
    <source>
        <dbReference type="ARBA" id="ARBA00009286"/>
    </source>
</evidence>
<dbReference type="InterPro" id="IPR004841">
    <property type="entry name" value="AA-permease/SLC12A_dom"/>
</dbReference>
<keyword evidence="20" id="KW-1185">Reference proteome</keyword>
<dbReference type="GO" id="GO:0019722">
    <property type="term" value="P:calcium-mediated signaling"/>
    <property type="evidence" value="ECO:0007669"/>
    <property type="project" value="UniProtKB-ARBA"/>
</dbReference>
<evidence type="ECO:0000256" key="14">
    <source>
        <dbReference type="ARBA" id="ARBA00023303"/>
    </source>
</evidence>
<evidence type="ECO:0000256" key="16">
    <source>
        <dbReference type="SAM" id="Phobius"/>
    </source>
</evidence>
<evidence type="ECO:0000256" key="12">
    <source>
        <dbReference type="ARBA" id="ARBA00023065"/>
    </source>
</evidence>
<keyword evidence="5" id="KW-0109">Calcium transport</keyword>
<dbReference type="Pfam" id="PF00324">
    <property type="entry name" value="AA_permease"/>
    <property type="match status" value="1"/>
</dbReference>
<feature type="transmembrane region" description="Helical" evidence="16">
    <location>
        <begin position="146"/>
        <end position="170"/>
    </location>
</feature>
<feature type="transmembrane region" description="Helical" evidence="16">
    <location>
        <begin position="94"/>
        <end position="115"/>
    </location>
</feature>
<dbReference type="InterPro" id="IPR005821">
    <property type="entry name" value="Ion_trans_dom"/>
</dbReference>
<feature type="transmembrane region" description="Helical" evidence="16">
    <location>
        <begin position="352"/>
        <end position="383"/>
    </location>
</feature>
<evidence type="ECO:0000256" key="7">
    <source>
        <dbReference type="ARBA" id="ARBA00022692"/>
    </source>
</evidence>
<evidence type="ECO:0000256" key="11">
    <source>
        <dbReference type="ARBA" id="ARBA00022989"/>
    </source>
</evidence>
<dbReference type="GO" id="GO:0034702">
    <property type="term" value="C:monoatomic ion channel complex"/>
    <property type="evidence" value="ECO:0007669"/>
    <property type="project" value="UniProtKB-KW"/>
</dbReference>
<keyword evidence="13 16" id="KW-0472">Membrane</keyword>
<feature type="transmembrane region" description="Helical" evidence="16">
    <location>
        <begin position="190"/>
        <end position="207"/>
    </location>
</feature>
<keyword evidence="11 16" id="KW-1133">Transmembrane helix</keyword>
<comment type="caution">
    <text evidence="19">The sequence shown here is derived from an EMBL/GenBank/DDBJ whole genome shotgun (WGS) entry which is preliminary data.</text>
</comment>
<dbReference type="InterPro" id="IPR044581">
    <property type="entry name" value="TPC1_plant"/>
</dbReference>
<feature type="transmembrane region" description="Helical" evidence="16">
    <location>
        <begin position="610"/>
        <end position="628"/>
    </location>
</feature>
<evidence type="ECO:0000313" key="20">
    <source>
        <dbReference type="Proteomes" id="UP000794436"/>
    </source>
</evidence>
<keyword evidence="14" id="KW-0407">Ion channel</keyword>
<evidence type="ECO:0000256" key="13">
    <source>
        <dbReference type="ARBA" id="ARBA00023136"/>
    </source>
</evidence>
<protein>
    <recommendedName>
        <fullName evidence="21">Ion transport domain-containing protein</fullName>
    </recommendedName>
</protein>
<keyword evidence="9" id="KW-0106">Calcium</keyword>
<evidence type="ECO:0000256" key="6">
    <source>
        <dbReference type="ARBA" id="ARBA00022673"/>
    </source>
</evidence>
<dbReference type="Proteomes" id="UP000794436">
    <property type="component" value="Unassembled WGS sequence"/>
</dbReference>
<comment type="subunit">
    <text evidence="3">Homodimer.</text>
</comment>
<dbReference type="PANTHER" id="PTHR46988:SF2">
    <property type="entry name" value="TWO PORE CALCIUM CHANNEL PROTEIN 1"/>
    <property type="match status" value="1"/>
</dbReference>
<evidence type="ECO:0000256" key="4">
    <source>
        <dbReference type="ARBA" id="ARBA00022448"/>
    </source>
</evidence>
<feature type="transmembrane region" description="Helical" evidence="16">
    <location>
        <begin position="306"/>
        <end position="332"/>
    </location>
</feature>
<comment type="similarity">
    <text evidence="2">Belongs to the calcium channel alpha-1 subunit (TC 1.A.1.11) family. Two pore calcium channel subfamily.</text>
</comment>
<gene>
    <name evidence="19" type="ORF">Poli38472_009637</name>
</gene>
<feature type="domain" description="Amino acid permease/ SLC12A" evidence="17">
    <location>
        <begin position="67"/>
        <end position="283"/>
    </location>
</feature>
<evidence type="ECO:0000259" key="17">
    <source>
        <dbReference type="Pfam" id="PF00324"/>
    </source>
</evidence>
<dbReference type="FunFam" id="1.10.287.70:FF:000129">
    <property type="entry name" value="Two pore calcium channel protein 1"/>
    <property type="match status" value="1"/>
</dbReference>
<feature type="transmembrane region" description="Helical" evidence="16">
    <location>
        <begin position="214"/>
        <end position="235"/>
    </location>
</feature>
<comment type="subcellular location">
    <subcellularLocation>
        <location evidence="1">Membrane</location>
        <topology evidence="1">Multi-pass membrane protein</topology>
    </subcellularLocation>
</comment>
<keyword evidence="8" id="KW-0677">Repeat</keyword>
<evidence type="ECO:0000256" key="15">
    <source>
        <dbReference type="SAM" id="MobiDB-lite"/>
    </source>
</evidence>
<dbReference type="GO" id="GO:0005245">
    <property type="term" value="F:voltage-gated calcium channel activity"/>
    <property type="evidence" value="ECO:0007669"/>
    <property type="project" value="InterPro"/>
</dbReference>
<dbReference type="Gene3D" id="1.20.120.350">
    <property type="entry name" value="Voltage-gated potassium channels. Chain C"/>
    <property type="match status" value="2"/>
</dbReference>
<evidence type="ECO:0008006" key="21">
    <source>
        <dbReference type="Google" id="ProtNLM"/>
    </source>
</evidence>
<feature type="transmembrane region" description="Helical" evidence="16">
    <location>
        <begin position="844"/>
        <end position="864"/>
    </location>
</feature>
<keyword evidence="12" id="KW-0406">Ion transport</keyword>
<evidence type="ECO:0000256" key="8">
    <source>
        <dbReference type="ARBA" id="ARBA00022737"/>
    </source>
</evidence>
<feature type="region of interest" description="Disordered" evidence="15">
    <location>
        <begin position="960"/>
        <end position="985"/>
    </location>
</feature>
<feature type="transmembrane region" description="Helical" evidence="16">
    <location>
        <begin position="65"/>
        <end position="88"/>
    </location>
</feature>
<accession>A0A8K1FIJ5</accession>
<feature type="transmembrane region" description="Helical" evidence="16">
    <location>
        <begin position="473"/>
        <end position="493"/>
    </location>
</feature>
<feature type="transmembrane region" description="Helical" evidence="16">
    <location>
        <begin position="499"/>
        <end position="520"/>
    </location>
</feature>
<evidence type="ECO:0000256" key="3">
    <source>
        <dbReference type="ARBA" id="ARBA00011738"/>
    </source>
</evidence>